<evidence type="ECO:0000313" key="2">
    <source>
        <dbReference type="Proteomes" id="UP001153076"/>
    </source>
</evidence>
<name>A0A9Q1KI30_9CARY</name>
<sequence length="273" mass="30605">MADKGQIDRFLKRGPCFLRKERELAGARAPRRRTLHGYNDHYRQWILEGITCFAWKAQLRGAQQVLTAEQGSRVIVPTMVFGGGEGPRFTSPHNDPLVVELKVDSALIRRIPIDMGSSKLKYRSFGTPHLGFRGVVNATGMIRLPLRFGEKAKVRTLEVDFLVVDVPIAYNIILERPTLHKVKVAIAPYLLQLQFEADDRSIGTVRGDQQTARECYLVLATKKSVAGAWVFTEGYLMARGVAYWLLRDLMTAEDPVPCHKPSSLETADAESTP</sequence>
<dbReference type="PANTHER" id="PTHR33240">
    <property type="entry name" value="OS08G0508500 PROTEIN"/>
    <property type="match status" value="1"/>
</dbReference>
<dbReference type="OrthoDB" id="2919534at2759"/>
<proteinExistence type="predicted"/>
<reference evidence="1" key="1">
    <citation type="submission" date="2022-04" db="EMBL/GenBank/DDBJ databases">
        <title>Carnegiea gigantea Genome sequencing and assembly v2.</title>
        <authorList>
            <person name="Copetti D."/>
            <person name="Sanderson M.J."/>
            <person name="Burquez A."/>
            <person name="Wojciechowski M.F."/>
        </authorList>
    </citation>
    <scope>NUCLEOTIDE SEQUENCE</scope>
    <source>
        <strain evidence="1">SGP5-SGP5p</strain>
        <tissue evidence="1">Aerial part</tissue>
    </source>
</reference>
<dbReference type="EMBL" id="JAKOGI010000089">
    <property type="protein sequence ID" value="KAJ8444776.1"/>
    <property type="molecule type" value="Genomic_DNA"/>
</dbReference>
<organism evidence="1 2">
    <name type="scientific">Carnegiea gigantea</name>
    <dbReference type="NCBI Taxonomy" id="171969"/>
    <lineage>
        <taxon>Eukaryota</taxon>
        <taxon>Viridiplantae</taxon>
        <taxon>Streptophyta</taxon>
        <taxon>Embryophyta</taxon>
        <taxon>Tracheophyta</taxon>
        <taxon>Spermatophyta</taxon>
        <taxon>Magnoliopsida</taxon>
        <taxon>eudicotyledons</taxon>
        <taxon>Gunneridae</taxon>
        <taxon>Pentapetalae</taxon>
        <taxon>Caryophyllales</taxon>
        <taxon>Cactineae</taxon>
        <taxon>Cactaceae</taxon>
        <taxon>Cactoideae</taxon>
        <taxon>Echinocereeae</taxon>
        <taxon>Carnegiea</taxon>
    </lineage>
</organism>
<dbReference type="Proteomes" id="UP001153076">
    <property type="component" value="Unassembled WGS sequence"/>
</dbReference>
<protein>
    <submittedName>
        <fullName evidence="1">Uncharacterized protein</fullName>
    </submittedName>
</protein>
<dbReference type="PANTHER" id="PTHR33240:SF17">
    <property type="entry name" value="EUKARYOTIC PEPTIDE CHAIN RELEASE FACTOR GTP-BINDING SUBUNIT-LIKE"/>
    <property type="match status" value="1"/>
</dbReference>
<comment type="caution">
    <text evidence="1">The sequence shown here is derived from an EMBL/GenBank/DDBJ whole genome shotgun (WGS) entry which is preliminary data.</text>
</comment>
<evidence type="ECO:0000313" key="1">
    <source>
        <dbReference type="EMBL" id="KAJ8444776.1"/>
    </source>
</evidence>
<dbReference type="AlphaFoldDB" id="A0A9Q1KI30"/>
<keyword evidence="2" id="KW-1185">Reference proteome</keyword>
<accession>A0A9Q1KI30</accession>
<gene>
    <name evidence="1" type="ORF">Cgig2_011738</name>
</gene>